<feature type="region of interest" description="Disordered" evidence="1">
    <location>
        <begin position="252"/>
        <end position="283"/>
    </location>
</feature>
<evidence type="ECO:0000259" key="2">
    <source>
        <dbReference type="Pfam" id="PF03432"/>
    </source>
</evidence>
<feature type="compositionally biased region" description="Basic and acidic residues" evidence="1">
    <location>
        <begin position="268"/>
        <end position="283"/>
    </location>
</feature>
<evidence type="ECO:0000313" key="4">
    <source>
        <dbReference type="Proteomes" id="UP001180487"/>
    </source>
</evidence>
<organism evidence="3 4">
    <name type="scientific">Rhodoferax ferrireducens</name>
    <dbReference type="NCBI Taxonomy" id="192843"/>
    <lineage>
        <taxon>Bacteria</taxon>
        <taxon>Pseudomonadati</taxon>
        <taxon>Pseudomonadota</taxon>
        <taxon>Betaproteobacteria</taxon>
        <taxon>Burkholderiales</taxon>
        <taxon>Comamonadaceae</taxon>
        <taxon>Rhodoferax</taxon>
    </lineage>
</organism>
<dbReference type="EMBL" id="JAVDXT010000009">
    <property type="protein sequence ID" value="MDR7380406.1"/>
    <property type="molecule type" value="Genomic_DNA"/>
</dbReference>
<sequence length="334" mass="38083">MATESVKVGRAWDDEFQGWTAELQLGRKLKKPSKSASKPSTWTGKPMATREPGDYPGKGSKPDVRARLQGIARSGRQVMVKITPGKNHTMRSVRKHLQYIGEDGEGVVYDQDGRAYRGQEDIDDLAWKWQHIGPKMPEETDTRLAFNIVFSMPEGTDERAVYAAVKATAELEFAGHQWAMGQHFDEPQVHCHVSVKAEGMDGVRLNPRKADLQRWRERFAHELRERGVEAEATRRASRMHQQRMNKPWAVTRLEDRGQSTNPAPAQPDPKRVDRWKETEKRAASSYDRIIETLHRSSDAADRVLAKELAESQVGQQARKTVRQDIRTKPDLERT</sequence>
<accession>A0ABU2CGI6</accession>
<evidence type="ECO:0000256" key="1">
    <source>
        <dbReference type="SAM" id="MobiDB-lite"/>
    </source>
</evidence>
<dbReference type="InterPro" id="IPR005094">
    <property type="entry name" value="Endonuclease_MobA/VirD2"/>
</dbReference>
<dbReference type="RefSeq" id="WP_310377222.1">
    <property type="nucleotide sequence ID" value="NZ_JAVDXT010000009.1"/>
</dbReference>
<proteinExistence type="predicted"/>
<feature type="domain" description="MobA/VirD2-like nuclease" evidence="2">
    <location>
        <begin position="120"/>
        <end position="223"/>
    </location>
</feature>
<gene>
    <name evidence="3" type="ORF">J2X19_005113</name>
</gene>
<feature type="region of interest" description="Disordered" evidence="1">
    <location>
        <begin position="27"/>
        <end position="63"/>
    </location>
</feature>
<protein>
    <recommendedName>
        <fullName evidence="2">MobA/VirD2-like nuclease domain-containing protein</fullName>
    </recommendedName>
</protein>
<evidence type="ECO:0000313" key="3">
    <source>
        <dbReference type="EMBL" id="MDR7380406.1"/>
    </source>
</evidence>
<reference evidence="3 4" key="1">
    <citation type="submission" date="2023-07" db="EMBL/GenBank/DDBJ databases">
        <title>Sorghum-associated microbial communities from plants grown in Nebraska, USA.</title>
        <authorList>
            <person name="Schachtman D."/>
        </authorList>
    </citation>
    <scope>NUCLEOTIDE SEQUENCE [LARGE SCALE GENOMIC DNA]</scope>
    <source>
        <strain evidence="3 4">BE313</strain>
    </source>
</reference>
<name>A0ABU2CGI6_9BURK</name>
<dbReference type="Pfam" id="PF03432">
    <property type="entry name" value="Relaxase"/>
    <property type="match status" value="1"/>
</dbReference>
<dbReference type="Proteomes" id="UP001180487">
    <property type="component" value="Unassembled WGS sequence"/>
</dbReference>
<keyword evidence="4" id="KW-1185">Reference proteome</keyword>
<feature type="region of interest" description="Disordered" evidence="1">
    <location>
        <begin position="310"/>
        <end position="334"/>
    </location>
</feature>
<feature type="compositionally biased region" description="Basic and acidic residues" evidence="1">
    <location>
        <begin position="321"/>
        <end position="334"/>
    </location>
</feature>
<comment type="caution">
    <text evidence="3">The sequence shown here is derived from an EMBL/GenBank/DDBJ whole genome shotgun (WGS) entry which is preliminary data.</text>
</comment>